<proteinExistence type="predicted"/>
<dbReference type="InterPro" id="IPR058449">
    <property type="entry name" value="DUF8136"/>
</dbReference>
<dbReference type="AlphaFoldDB" id="A0A9E4ZD81"/>
<organism evidence="2 3">
    <name type="scientific">Methanococcoides seepicolus</name>
    <dbReference type="NCBI Taxonomy" id="2828780"/>
    <lineage>
        <taxon>Archaea</taxon>
        <taxon>Methanobacteriati</taxon>
        <taxon>Methanobacteriota</taxon>
        <taxon>Stenosarchaea group</taxon>
        <taxon>Methanomicrobia</taxon>
        <taxon>Methanosarcinales</taxon>
        <taxon>Methanosarcinaceae</taxon>
        <taxon>Methanococcoides</taxon>
    </lineage>
</organism>
<sequence>MVWSGGAMNVIVSTTIGVLDGMQIRTNHNQKQALRRLNMVKKETIALPSREKMGREDLLNVSSETIRGLQTRLAVERFREREGDSTKLQYLRVLIAAMQTHNAILRDSELEEMKLRIASLEAACEANR</sequence>
<keyword evidence="3" id="KW-1185">Reference proteome</keyword>
<reference evidence="2" key="1">
    <citation type="journal article" date="2021" name="mSystems">
        <title>Bacteria and Archaea Synergistically Convert Glycine Betaine to Biogenic Methane in the Formosa Cold Seep of the South China Sea.</title>
        <authorList>
            <person name="Li L."/>
            <person name="Zhang W."/>
            <person name="Zhang S."/>
            <person name="Song L."/>
            <person name="Sun Q."/>
            <person name="Zhang H."/>
            <person name="Xiang H."/>
            <person name="Dong X."/>
        </authorList>
    </citation>
    <scope>NUCLEOTIDE SEQUENCE</scope>
    <source>
        <strain evidence="2">LLY</strain>
    </source>
</reference>
<dbReference type="Proteomes" id="UP001056766">
    <property type="component" value="Unassembled WGS sequence"/>
</dbReference>
<evidence type="ECO:0000259" key="1">
    <source>
        <dbReference type="Pfam" id="PF26457"/>
    </source>
</evidence>
<comment type="caution">
    <text evidence="2">The sequence shown here is derived from an EMBL/GenBank/DDBJ whole genome shotgun (WGS) entry which is preliminary data.</text>
</comment>
<dbReference type="Pfam" id="PF26457">
    <property type="entry name" value="DUF8136"/>
    <property type="match status" value="1"/>
</dbReference>
<dbReference type="EMBL" id="JAGSOI010000008">
    <property type="protein sequence ID" value="MCM1986040.1"/>
    <property type="molecule type" value="Genomic_DNA"/>
</dbReference>
<feature type="domain" description="DUF8136" evidence="1">
    <location>
        <begin position="61"/>
        <end position="122"/>
    </location>
</feature>
<evidence type="ECO:0000313" key="3">
    <source>
        <dbReference type="Proteomes" id="UP001056766"/>
    </source>
</evidence>
<name>A0A9E4ZD81_9EURY</name>
<gene>
    <name evidence="2" type="ORF">KDK67_03280</name>
</gene>
<accession>A0A9E4ZD81</accession>
<reference evidence="2" key="2">
    <citation type="submission" date="2021-04" db="EMBL/GenBank/DDBJ databases">
        <authorList>
            <person name="Dong X."/>
        </authorList>
    </citation>
    <scope>NUCLEOTIDE SEQUENCE</scope>
    <source>
        <strain evidence="2">LLY</strain>
    </source>
</reference>
<evidence type="ECO:0000313" key="2">
    <source>
        <dbReference type="EMBL" id="MCM1986040.1"/>
    </source>
</evidence>
<protein>
    <recommendedName>
        <fullName evidence="1">DUF8136 domain-containing protein</fullName>
    </recommendedName>
</protein>